<keyword evidence="1" id="KW-0732">Signal</keyword>
<dbReference type="PANTHER" id="PTHR35899">
    <property type="entry name" value="PAPAIN FAMILY CYSTEINE PROTEASE DOMAIN CONTAINING PROTEIN"/>
    <property type="match status" value="1"/>
</dbReference>
<sequence length="534" mass="60349">MACKQRILHIFILSVSLISCSAAACAAVMSMSLYFKKINVNVNEFGNYLPHHYAVKQMYDTGIRDQYERQMSAVFSMISLLEGEYRSRMIVNNELQENKTIEFSEQAFSAIIKKLCTTNKQNPVCKSLNPFTLEGISISQLIKLIQAFPSTLGGSLFPKSTCPFLDSTSKDPYQCNATLNYASNPIKFTIKNLKWSDEIHGIKELLYSSMKPILFTMPQLLAEYYIPCDDPRANETLECAAKTFDCPYNPTKKCGILQFPSHTLSGEYFIPNEPVGVAVGTPINFEIVGYSDWFVPTRGRMSLKQMKMSQGGFIAKGPDRDIGFPITVFTGDLKKSSAHGLCPNARASHFWYGPLRSCMKKGPDVVECSAMDNDDEYDTEKSFESADVLQCIDMNYCKEGARYSILHMPSRTYDTMVYEDKESGMTKTPMILLKKESVEDVVYDHVPFYLLGNIFDKMGADEADRSCGYWFIPYDVIEKVKSVTKDGEVLGFSFDVDFDKSSLLSKIPDGQFKRQLKITNAPNRVISRLFKKHN</sequence>
<dbReference type="RefSeq" id="XP_001328059.1">
    <property type="nucleotide sequence ID" value="XM_001328024.1"/>
</dbReference>
<organism evidence="2 3">
    <name type="scientific">Trichomonas vaginalis (strain ATCC PRA-98 / G3)</name>
    <dbReference type="NCBI Taxonomy" id="412133"/>
    <lineage>
        <taxon>Eukaryota</taxon>
        <taxon>Metamonada</taxon>
        <taxon>Parabasalia</taxon>
        <taxon>Trichomonadida</taxon>
        <taxon>Trichomonadidae</taxon>
        <taxon>Trichomonas</taxon>
    </lineage>
</organism>
<dbReference type="VEuPathDB" id="TrichDB:TVAG_160090"/>
<proteinExistence type="predicted"/>
<evidence type="ECO:0000313" key="3">
    <source>
        <dbReference type="Proteomes" id="UP000001542"/>
    </source>
</evidence>
<feature type="signal peptide" evidence="1">
    <location>
        <begin position="1"/>
        <end position="22"/>
    </location>
</feature>
<dbReference type="PROSITE" id="PS51257">
    <property type="entry name" value="PROKAR_LIPOPROTEIN"/>
    <property type="match status" value="1"/>
</dbReference>
<name>A2DUV1_TRIV3</name>
<dbReference type="InParanoid" id="A2DUV1"/>
<evidence type="ECO:0000313" key="2">
    <source>
        <dbReference type="EMBL" id="EAY15836.1"/>
    </source>
</evidence>
<dbReference type="EMBL" id="DS113250">
    <property type="protein sequence ID" value="EAY15836.1"/>
    <property type="molecule type" value="Genomic_DNA"/>
</dbReference>
<reference evidence="2" key="2">
    <citation type="journal article" date="2007" name="Science">
        <title>Draft genome sequence of the sexually transmitted pathogen Trichomonas vaginalis.</title>
        <authorList>
            <person name="Carlton J.M."/>
            <person name="Hirt R.P."/>
            <person name="Silva J.C."/>
            <person name="Delcher A.L."/>
            <person name="Schatz M."/>
            <person name="Zhao Q."/>
            <person name="Wortman J.R."/>
            <person name="Bidwell S.L."/>
            <person name="Alsmark U.C.M."/>
            <person name="Besteiro S."/>
            <person name="Sicheritz-Ponten T."/>
            <person name="Noel C.J."/>
            <person name="Dacks J.B."/>
            <person name="Foster P.G."/>
            <person name="Simillion C."/>
            <person name="Van de Peer Y."/>
            <person name="Miranda-Saavedra D."/>
            <person name="Barton G.J."/>
            <person name="Westrop G.D."/>
            <person name="Mueller S."/>
            <person name="Dessi D."/>
            <person name="Fiori P.L."/>
            <person name="Ren Q."/>
            <person name="Paulsen I."/>
            <person name="Zhang H."/>
            <person name="Bastida-Corcuera F.D."/>
            <person name="Simoes-Barbosa A."/>
            <person name="Brown M.T."/>
            <person name="Hayes R.D."/>
            <person name="Mukherjee M."/>
            <person name="Okumura C.Y."/>
            <person name="Schneider R."/>
            <person name="Smith A.J."/>
            <person name="Vanacova S."/>
            <person name="Villalvazo M."/>
            <person name="Haas B.J."/>
            <person name="Pertea M."/>
            <person name="Feldblyum T.V."/>
            <person name="Utterback T.R."/>
            <person name="Shu C.L."/>
            <person name="Osoegawa K."/>
            <person name="de Jong P.J."/>
            <person name="Hrdy I."/>
            <person name="Horvathova L."/>
            <person name="Zubacova Z."/>
            <person name="Dolezal P."/>
            <person name="Malik S.B."/>
            <person name="Logsdon J.M. Jr."/>
            <person name="Henze K."/>
            <person name="Gupta A."/>
            <person name="Wang C.C."/>
            <person name="Dunne R.L."/>
            <person name="Upcroft J.A."/>
            <person name="Upcroft P."/>
            <person name="White O."/>
            <person name="Salzberg S.L."/>
            <person name="Tang P."/>
            <person name="Chiu C.-H."/>
            <person name="Lee Y.-S."/>
            <person name="Embley T.M."/>
            <person name="Coombs G.H."/>
            <person name="Mottram J.C."/>
            <person name="Tachezy J."/>
            <person name="Fraser-Liggett C.M."/>
            <person name="Johnson P.J."/>
        </authorList>
    </citation>
    <scope>NUCLEOTIDE SEQUENCE [LARGE SCALE GENOMIC DNA]</scope>
    <source>
        <strain evidence="2">G3</strain>
    </source>
</reference>
<accession>A2DUV1</accession>
<gene>
    <name evidence="2" type="ORF">TVAG_160090</name>
</gene>
<dbReference type="Proteomes" id="UP000001542">
    <property type="component" value="Unassembled WGS sequence"/>
</dbReference>
<dbReference type="KEGG" id="tva:4773843"/>
<protein>
    <submittedName>
        <fullName evidence="2">Uncharacterized protein</fullName>
    </submittedName>
</protein>
<keyword evidence="3" id="KW-1185">Reference proteome</keyword>
<evidence type="ECO:0000256" key="1">
    <source>
        <dbReference type="SAM" id="SignalP"/>
    </source>
</evidence>
<dbReference type="VEuPathDB" id="TrichDB:TVAGG3_0259320"/>
<dbReference type="PANTHER" id="PTHR35899:SF1">
    <property type="entry name" value="PEPTIDASE C1A PAPAIN C-TERMINAL DOMAIN-CONTAINING PROTEIN"/>
    <property type="match status" value="1"/>
</dbReference>
<reference evidence="2" key="1">
    <citation type="submission" date="2006-10" db="EMBL/GenBank/DDBJ databases">
        <authorList>
            <person name="Amadeo P."/>
            <person name="Zhao Q."/>
            <person name="Wortman J."/>
            <person name="Fraser-Liggett C."/>
            <person name="Carlton J."/>
        </authorList>
    </citation>
    <scope>NUCLEOTIDE SEQUENCE</scope>
    <source>
        <strain evidence="2">G3</strain>
    </source>
</reference>
<feature type="chain" id="PRO_5002643010" evidence="1">
    <location>
        <begin position="23"/>
        <end position="534"/>
    </location>
</feature>
<dbReference type="AlphaFoldDB" id="A2DUV1"/>
<dbReference type="OrthoDB" id="10607639at2759"/>